<evidence type="ECO:0000313" key="3">
    <source>
        <dbReference type="Proteomes" id="UP000053797"/>
    </source>
</evidence>
<reference evidence="2 3" key="1">
    <citation type="journal article" date="2015" name="Int. J. Syst. Evol. Microbiol.">
        <title>Exiguobacterium enclense sp. nov., isolated from sediment.</title>
        <authorList>
            <person name="Dastager S.G."/>
            <person name="Mawlankar R."/>
            <person name="Sonalkar V.V."/>
            <person name="Thorat M.N."/>
            <person name="Mual P."/>
            <person name="Verma A."/>
            <person name="Krishnamurthi S."/>
            <person name="Tang S.K."/>
            <person name="Li W.J."/>
        </authorList>
    </citation>
    <scope>NUCLEOTIDE SEQUENCE [LARGE SCALE GENOMIC DNA]</scope>
    <source>
        <strain evidence="2 3">NIO-1109</strain>
    </source>
</reference>
<name>A0A0V8GBG6_9BACL</name>
<gene>
    <name evidence="2" type="ORF">AS033_15320</name>
</gene>
<dbReference type="InterPro" id="IPR006938">
    <property type="entry name" value="DUF624"/>
</dbReference>
<accession>A0A0V8GBG6</accession>
<evidence type="ECO:0008006" key="4">
    <source>
        <dbReference type="Google" id="ProtNLM"/>
    </source>
</evidence>
<dbReference type="Pfam" id="PF04854">
    <property type="entry name" value="DUF624"/>
    <property type="match status" value="1"/>
</dbReference>
<dbReference type="AlphaFoldDB" id="A0A0V8GBG6"/>
<keyword evidence="1" id="KW-0812">Transmembrane</keyword>
<comment type="caution">
    <text evidence="2">The sequence shown here is derived from an EMBL/GenBank/DDBJ whole genome shotgun (WGS) entry which is preliminary data.</text>
</comment>
<organism evidence="2 3">
    <name type="scientific">Exiguobacterium indicum</name>
    <dbReference type="NCBI Taxonomy" id="296995"/>
    <lineage>
        <taxon>Bacteria</taxon>
        <taxon>Bacillati</taxon>
        <taxon>Bacillota</taxon>
        <taxon>Bacilli</taxon>
        <taxon>Bacillales</taxon>
        <taxon>Bacillales Family XII. Incertae Sedis</taxon>
        <taxon>Exiguobacterium</taxon>
    </lineage>
</organism>
<keyword evidence="1" id="KW-1133">Transmembrane helix</keyword>
<dbReference type="Proteomes" id="UP000053797">
    <property type="component" value="Unassembled WGS sequence"/>
</dbReference>
<dbReference type="RefSeq" id="WP_058265995.1">
    <property type="nucleotide sequence ID" value="NZ_FMYN01000007.1"/>
</dbReference>
<dbReference type="OrthoDB" id="2182676at2"/>
<evidence type="ECO:0000256" key="1">
    <source>
        <dbReference type="SAM" id="Phobius"/>
    </source>
</evidence>
<sequence>MNLRHEQNKLFQLLEFTTGLVQLNFIFFITLLPVITIFPALYALTAVTRQWSVHQDYSVFRSYIHFFKEALQYHLKFGMLWTFILLFLLFDFLIIRHIETGQTFLFTGLSIVSLSFLAVSVFLFPILSHYELKKKMPSS</sequence>
<proteinExistence type="predicted"/>
<evidence type="ECO:0000313" key="2">
    <source>
        <dbReference type="EMBL" id="KSU47624.1"/>
    </source>
</evidence>
<keyword evidence="1" id="KW-0472">Membrane</keyword>
<dbReference type="EMBL" id="LNQL01000007">
    <property type="protein sequence ID" value="KSU47624.1"/>
    <property type="molecule type" value="Genomic_DNA"/>
</dbReference>
<feature type="transmembrane region" description="Helical" evidence="1">
    <location>
        <begin position="77"/>
        <end position="98"/>
    </location>
</feature>
<feature type="transmembrane region" description="Helical" evidence="1">
    <location>
        <begin position="104"/>
        <end position="127"/>
    </location>
</feature>
<feature type="transmembrane region" description="Helical" evidence="1">
    <location>
        <begin position="20"/>
        <end position="44"/>
    </location>
</feature>
<protein>
    <recommendedName>
        <fullName evidence="4">DUF624 domain-containing protein</fullName>
    </recommendedName>
</protein>